<sequence>MEREKTDNRIKKYWLKDLTYKEIGLLVGLSERTIKREIKRLGLQYPKRNKPLSIKAYELSTCGYSFTEIAKLLGIGRSTAFLYVKNEREKLKK</sequence>
<evidence type="ECO:0000313" key="1">
    <source>
        <dbReference type="EMBL" id="MBW4769022.1"/>
    </source>
</evidence>
<reference evidence="1 2" key="1">
    <citation type="submission" date="2021-07" db="EMBL/GenBank/DDBJ databases">
        <title>Genomic diversity and antimicrobial resistance of Prevotella spp. isolated from chronic lung disease airways.</title>
        <authorList>
            <person name="Webb K.A."/>
            <person name="Olagoke O.S."/>
            <person name="Baird T."/>
            <person name="Neill J."/>
            <person name="Pham A."/>
            <person name="Wells T.J."/>
            <person name="Ramsay K.A."/>
            <person name="Bell S.C."/>
            <person name="Sarovich D.S."/>
            <person name="Price E.P."/>
        </authorList>
    </citation>
    <scope>NUCLEOTIDE SEQUENCE [LARGE SCALE GENOMIC DNA]</scope>
    <source>
        <strain evidence="1 2">SCHI0011.S.12</strain>
    </source>
</reference>
<proteinExistence type="predicted"/>
<dbReference type="Proteomes" id="UP000788426">
    <property type="component" value="Unassembled WGS sequence"/>
</dbReference>
<organism evidence="1 2">
    <name type="scientific">Hoylesella nanceiensis</name>
    <dbReference type="NCBI Taxonomy" id="425941"/>
    <lineage>
        <taxon>Bacteria</taxon>
        <taxon>Pseudomonadati</taxon>
        <taxon>Bacteroidota</taxon>
        <taxon>Bacteroidia</taxon>
        <taxon>Bacteroidales</taxon>
        <taxon>Prevotellaceae</taxon>
        <taxon>Hoylesella</taxon>
    </lineage>
</organism>
<comment type="caution">
    <text evidence="1">The sequence shown here is derived from an EMBL/GenBank/DDBJ whole genome shotgun (WGS) entry which is preliminary data.</text>
</comment>
<dbReference type="EMBL" id="JAHXCT010000003">
    <property type="protein sequence ID" value="MBW4769022.1"/>
    <property type="molecule type" value="Genomic_DNA"/>
</dbReference>
<protein>
    <submittedName>
        <fullName evidence="1">AsnC family protein</fullName>
    </submittedName>
</protein>
<dbReference type="RefSeq" id="WP_219480432.1">
    <property type="nucleotide sequence ID" value="NZ_JAHXCT010000003.1"/>
</dbReference>
<gene>
    <name evidence="1" type="ORF">KZO38_04515</name>
</gene>
<name>A0ABS6YBS5_9BACT</name>
<keyword evidence="2" id="KW-1185">Reference proteome</keyword>
<evidence type="ECO:0000313" key="2">
    <source>
        <dbReference type="Proteomes" id="UP000788426"/>
    </source>
</evidence>
<accession>A0ABS6YBS5</accession>